<evidence type="ECO:0000313" key="4">
    <source>
        <dbReference type="EMBL" id="KAJ8663407.1"/>
    </source>
</evidence>
<evidence type="ECO:0000313" key="5">
    <source>
        <dbReference type="Proteomes" id="UP001234581"/>
    </source>
</evidence>
<dbReference type="InterPro" id="IPR026832">
    <property type="entry name" value="Asteroid"/>
</dbReference>
<comment type="caution">
    <text evidence="4">The sequence shown here is derived from an EMBL/GenBank/DDBJ whole genome shotgun (WGS) entry which is preliminary data.</text>
</comment>
<feature type="domain" description="Asteroid" evidence="3">
    <location>
        <begin position="141"/>
        <end position="231"/>
    </location>
</feature>
<sequence length="691" mass="77005">MGIYGLAAFVHEHSTLGDQKTWTVSDTAKPTAEHFIVDGNAFTYHYAMQSRADWIHGGQYSVVAKAIQDDVLVLQRAGIQLTVLFDGAVPHDKQRTRLKRYATYLERASMTLSHLDHINNALRQSKMGDDLPIPSDFFLLPPLMLDVCVQALREMNVETIVCADEADGQVATMAQLRNGYMVSKDSDMHVYPRAGKGYIPLGSLNIRNDMVSATAYHPKALASLLDLKIELLPLFGTLLGNDYLDTKLVRDPITEWCSSRGLQCKNKTLFWPKIVGEFLRKTVGHQDLDSNSIDVVLKELNGMIKGNGVDHNVVIESVRRYDAESVLLEKDSGSADDDNKGNMKHASRAITDITLTHTFWAPIFLEDLQQPSSWLVSRRLRQHVYTALLKSDTLPIIREYIREKRHLSEDMVECDVTCSSGDGFTHLAQLHHTDPSLLAELDRYWWPLVLCLRCLIYDLAYHHGNNNSNRIKDHEVIGLLAGGFASLLHKEDGPSALTKLPTIKRGALHLTAQFQSIIFCSHLLGQALGVQQQHLGQERMLINMYDGIRMHHYLQLARRGASVERMLGSKLGGDKHQLFWNLYRAVIAKMEQNVETIFDYKIPPTWSKEATVKGTTSSSSSSSSIKKNVKKRSGNNGPHATSAGVRGGGVGAKTKRVATDRPTSSSRPTATKGANIFDVLAFGCSFDDDDE</sequence>
<reference evidence="4 5" key="1">
    <citation type="submission" date="2023-03" db="EMBL/GenBank/DDBJ databases">
        <title>Genome sequence of Lichtheimia ornata CBS 291.66.</title>
        <authorList>
            <person name="Mohabir J.T."/>
            <person name="Shea T.P."/>
            <person name="Kurbessoian T."/>
            <person name="Berby B."/>
            <person name="Fontaine J."/>
            <person name="Livny J."/>
            <person name="Gnirke A."/>
            <person name="Stajich J.E."/>
            <person name="Cuomo C.A."/>
        </authorList>
    </citation>
    <scope>NUCLEOTIDE SEQUENCE [LARGE SCALE GENOMIC DNA]</scope>
    <source>
        <strain evidence="4">CBS 291.66</strain>
    </source>
</reference>
<dbReference type="RefSeq" id="XP_058348319.1">
    <property type="nucleotide sequence ID" value="XM_058480755.1"/>
</dbReference>
<protein>
    <recommendedName>
        <fullName evidence="3">Asteroid domain-containing protein</fullName>
    </recommendedName>
</protein>
<dbReference type="EMBL" id="JARTCD010000002">
    <property type="protein sequence ID" value="KAJ8663407.1"/>
    <property type="molecule type" value="Genomic_DNA"/>
</dbReference>
<evidence type="ECO:0000259" key="3">
    <source>
        <dbReference type="Pfam" id="PF12813"/>
    </source>
</evidence>
<dbReference type="AlphaFoldDB" id="A0AAD8DJ61"/>
<dbReference type="Pfam" id="PF12813">
    <property type="entry name" value="XPG_I_2"/>
    <property type="match status" value="1"/>
</dbReference>
<dbReference type="GeneID" id="83208068"/>
<gene>
    <name evidence="4" type="ORF">O0I10_000646</name>
</gene>
<dbReference type="Proteomes" id="UP001234581">
    <property type="component" value="Unassembled WGS sequence"/>
</dbReference>
<dbReference type="Gene3D" id="3.40.50.1010">
    <property type="entry name" value="5'-nuclease"/>
    <property type="match status" value="1"/>
</dbReference>
<dbReference type="InterPro" id="IPR029060">
    <property type="entry name" value="PIN-like_dom_sf"/>
</dbReference>
<dbReference type="PANTHER" id="PTHR15665:SF1">
    <property type="entry name" value="PROTEIN ASTEROID HOMOLOG 1"/>
    <property type="match status" value="1"/>
</dbReference>
<dbReference type="PANTHER" id="PTHR15665">
    <property type="entry name" value="ASTEROID PROTEIN"/>
    <property type="match status" value="1"/>
</dbReference>
<dbReference type="SUPFAM" id="SSF88723">
    <property type="entry name" value="PIN domain-like"/>
    <property type="match status" value="1"/>
</dbReference>
<name>A0AAD8DJ61_9FUNG</name>
<comment type="similarity">
    <text evidence="1">Belongs to the asteroid family.</text>
</comment>
<keyword evidence="5" id="KW-1185">Reference proteome</keyword>
<accession>A0AAD8DJ61</accession>
<evidence type="ECO:0000256" key="2">
    <source>
        <dbReference type="SAM" id="MobiDB-lite"/>
    </source>
</evidence>
<proteinExistence type="inferred from homology"/>
<evidence type="ECO:0000256" key="1">
    <source>
        <dbReference type="ARBA" id="ARBA00007398"/>
    </source>
</evidence>
<organism evidence="4 5">
    <name type="scientific">Lichtheimia ornata</name>
    <dbReference type="NCBI Taxonomy" id="688661"/>
    <lineage>
        <taxon>Eukaryota</taxon>
        <taxon>Fungi</taxon>
        <taxon>Fungi incertae sedis</taxon>
        <taxon>Mucoromycota</taxon>
        <taxon>Mucoromycotina</taxon>
        <taxon>Mucoromycetes</taxon>
        <taxon>Mucorales</taxon>
        <taxon>Lichtheimiaceae</taxon>
        <taxon>Lichtheimia</taxon>
    </lineage>
</organism>
<feature type="region of interest" description="Disordered" evidence="2">
    <location>
        <begin position="610"/>
        <end position="671"/>
    </location>
</feature>
<dbReference type="InterPro" id="IPR039436">
    <property type="entry name" value="Asteroid_dom"/>
</dbReference>